<dbReference type="GO" id="GO:0008270">
    <property type="term" value="F:zinc ion binding"/>
    <property type="evidence" value="ECO:0007669"/>
    <property type="project" value="UniProtKB-KW"/>
</dbReference>
<evidence type="ECO:0000256" key="5">
    <source>
        <dbReference type="SAM" id="SignalP"/>
    </source>
</evidence>
<dbReference type="InterPro" id="IPR001841">
    <property type="entry name" value="Znf_RING"/>
</dbReference>
<dbReference type="SMART" id="SM00028">
    <property type="entry name" value="TPR"/>
    <property type="match status" value="2"/>
</dbReference>
<evidence type="ECO:0000259" key="6">
    <source>
        <dbReference type="PROSITE" id="PS50089"/>
    </source>
</evidence>
<dbReference type="InterPro" id="IPR011990">
    <property type="entry name" value="TPR-like_helical_dom_sf"/>
</dbReference>
<evidence type="ECO:0000256" key="2">
    <source>
        <dbReference type="ARBA" id="ARBA00022771"/>
    </source>
</evidence>
<sequence length="243" mass="26275">MHCVLCKSLVFDCVAAQPCEHKYCRECISRFQDCPLCGRDIDNVETDAACQGTVNDFINRHAHQEVPNGHSNGPVSEVQTPAAFFLDLGLTSLAGRNYSAALARLDRCRQLLLEQGDADRPSVKLGAVCGSQGDCSMQLGQMQDAAAHYRESIDHLSQAPEPNTEAQQALTVSLNKLGDLAYWQGDVQAARDTYHKALMVRQKLLEASQADDSSTEHAGLAVDVAVSLGKLMDADKVLEAVGC</sequence>
<reference evidence="7 8" key="1">
    <citation type="journal article" date="2024" name="Nat. Commun.">
        <title>Phylogenomics reveals the evolutionary origins of lichenization in chlorophyte algae.</title>
        <authorList>
            <person name="Puginier C."/>
            <person name="Libourel C."/>
            <person name="Otte J."/>
            <person name="Skaloud P."/>
            <person name="Haon M."/>
            <person name="Grisel S."/>
            <person name="Petersen M."/>
            <person name="Berrin J.G."/>
            <person name="Delaux P.M."/>
            <person name="Dal Grande F."/>
            <person name="Keller J."/>
        </authorList>
    </citation>
    <scope>NUCLEOTIDE SEQUENCE [LARGE SCALE GENOMIC DNA]</scope>
    <source>
        <strain evidence="7 8">SAG 2036</strain>
    </source>
</reference>
<evidence type="ECO:0000313" key="7">
    <source>
        <dbReference type="EMBL" id="KAK9802810.1"/>
    </source>
</evidence>
<evidence type="ECO:0000256" key="3">
    <source>
        <dbReference type="ARBA" id="ARBA00022833"/>
    </source>
</evidence>
<feature type="chain" id="PRO_5043407768" description="RING-type domain-containing protein" evidence="5">
    <location>
        <begin position="17"/>
        <end position="243"/>
    </location>
</feature>
<accession>A0AAW1NXN8</accession>
<evidence type="ECO:0000313" key="8">
    <source>
        <dbReference type="Proteomes" id="UP001465755"/>
    </source>
</evidence>
<dbReference type="PROSITE" id="PS00518">
    <property type="entry name" value="ZF_RING_1"/>
    <property type="match status" value="1"/>
</dbReference>
<feature type="domain" description="RING-type" evidence="6">
    <location>
        <begin position="3"/>
        <end position="37"/>
    </location>
</feature>
<dbReference type="EMBL" id="JALJOQ010000067">
    <property type="protein sequence ID" value="KAK9802810.1"/>
    <property type="molecule type" value="Genomic_DNA"/>
</dbReference>
<dbReference type="AlphaFoldDB" id="A0AAW1NXN8"/>
<protein>
    <recommendedName>
        <fullName evidence="6">RING-type domain-containing protein</fullName>
    </recommendedName>
</protein>
<dbReference type="Gene3D" id="3.30.40.10">
    <property type="entry name" value="Zinc/RING finger domain, C3HC4 (zinc finger)"/>
    <property type="match status" value="1"/>
</dbReference>
<feature type="signal peptide" evidence="5">
    <location>
        <begin position="1"/>
        <end position="16"/>
    </location>
</feature>
<dbReference type="InterPro" id="IPR017907">
    <property type="entry name" value="Znf_RING_CS"/>
</dbReference>
<evidence type="ECO:0000256" key="1">
    <source>
        <dbReference type="ARBA" id="ARBA00022723"/>
    </source>
</evidence>
<dbReference type="SUPFAM" id="SSF48452">
    <property type="entry name" value="TPR-like"/>
    <property type="match status" value="1"/>
</dbReference>
<dbReference type="Gene3D" id="1.25.40.10">
    <property type="entry name" value="Tetratricopeptide repeat domain"/>
    <property type="match status" value="1"/>
</dbReference>
<dbReference type="GO" id="GO:0005737">
    <property type="term" value="C:cytoplasm"/>
    <property type="evidence" value="ECO:0007669"/>
    <property type="project" value="UniProtKB-ARBA"/>
</dbReference>
<name>A0AAW1NXN8_9CHLO</name>
<dbReference type="SMART" id="SM00184">
    <property type="entry name" value="RING"/>
    <property type="match status" value="1"/>
</dbReference>
<keyword evidence="1" id="KW-0479">Metal-binding</keyword>
<keyword evidence="3" id="KW-0862">Zinc</keyword>
<dbReference type="Proteomes" id="UP001465755">
    <property type="component" value="Unassembled WGS sequence"/>
</dbReference>
<organism evidence="7 8">
    <name type="scientific">Symbiochloris irregularis</name>
    <dbReference type="NCBI Taxonomy" id="706552"/>
    <lineage>
        <taxon>Eukaryota</taxon>
        <taxon>Viridiplantae</taxon>
        <taxon>Chlorophyta</taxon>
        <taxon>core chlorophytes</taxon>
        <taxon>Trebouxiophyceae</taxon>
        <taxon>Trebouxiales</taxon>
        <taxon>Trebouxiaceae</taxon>
        <taxon>Symbiochloris</taxon>
    </lineage>
</organism>
<comment type="caution">
    <text evidence="7">The sequence shown here is derived from an EMBL/GenBank/DDBJ whole genome shotgun (WGS) entry which is preliminary data.</text>
</comment>
<proteinExistence type="predicted"/>
<gene>
    <name evidence="7" type="ORF">WJX73_010362</name>
</gene>
<dbReference type="SUPFAM" id="SSF57850">
    <property type="entry name" value="RING/U-box"/>
    <property type="match status" value="1"/>
</dbReference>
<dbReference type="InterPro" id="IPR013083">
    <property type="entry name" value="Znf_RING/FYVE/PHD"/>
</dbReference>
<evidence type="ECO:0000256" key="4">
    <source>
        <dbReference type="PROSITE-ProRule" id="PRU00175"/>
    </source>
</evidence>
<keyword evidence="8" id="KW-1185">Reference proteome</keyword>
<dbReference type="PROSITE" id="PS50089">
    <property type="entry name" value="ZF_RING_2"/>
    <property type="match status" value="1"/>
</dbReference>
<keyword evidence="5" id="KW-0732">Signal</keyword>
<dbReference type="InterPro" id="IPR019734">
    <property type="entry name" value="TPR_rpt"/>
</dbReference>
<keyword evidence="2 4" id="KW-0863">Zinc-finger</keyword>